<comment type="caution">
    <text evidence="1">The sequence shown here is derived from an EMBL/GenBank/DDBJ whole genome shotgun (WGS) entry which is preliminary data.</text>
</comment>
<gene>
    <name evidence="1" type="ORF">DCCM_2667</name>
</gene>
<evidence type="ECO:0000313" key="1">
    <source>
        <dbReference type="EMBL" id="GBF33564.1"/>
    </source>
</evidence>
<accession>A0A2L2XC39</accession>
<name>A0A2L2XC39_9FIRM</name>
<dbReference type="Proteomes" id="UP000239549">
    <property type="component" value="Unassembled WGS sequence"/>
</dbReference>
<organism evidence="1 2">
    <name type="scientific">Desulfocucumis palustris</name>
    <dbReference type="NCBI Taxonomy" id="1898651"/>
    <lineage>
        <taxon>Bacteria</taxon>
        <taxon>Bacillati</taxon>
        <taxon>Bacillota</taxon>
        <taxon>Clostridia</taxon>
        <taxon>Eubacteriales</taxon>
        <taxon>Desulfocucumaceae</taxon>
        <taxon>Desulfocucumis</taxon>
    </lineage>
</organism>
<evidence type="ECO:0000313" key="2">
    <source>
        <dbReference type="Proteomes" id="UP000239549"/>
    </source>
</evidence>
<sequence>MLHIHSIKSTIPGKLEKLLEKIKNNPRHVRFEELDKILIRAGFEKKQPRKGSSHYVYRKGDKIISIPYNEPHIKAHYVKEAISALEGAMEDE</sequence>
<reference evidence="2" key="1">
    <citation type="submission" date="2018-02" db="EMBL/GenBank/DDBJ databases">
        <title>Genome sequence of Desulfocucumis palustris strain NAW-5.</title>
        <authorList>
            <person name="Watanabe M."/>
            <person name="Kojima H."/>
            <person name="Fukui M."/>
        </authorList>
    </citation>
    <scope>NUCLEOTIDE SEQUENCE [LARGE SCALE GENOMIC DNA]</scope>
    <source>
        <strain evidence="2">NAW-5</strain>
    </source>
</reference>
<dbReference type="SUPFAM" id="SSF54786">
    <property type="entry name" value="YcfA/nrd intein domain"/>
    <property type="match status" value="1"/>
</dbReference>
<proteinExistence type="predicted"/>
<dbReference type="AlphaFoldDB" id="A0A2L2XC39"/>
<protein>
    <submittedName>
        <fullName evidence="1">Uncharacterized protein</fullName>
    </submittedName>
</protein>
<dbReference type="EMBL" id="BFAV01000104">
    <property type="protein sequence ID" value="GBF33564.1"/>
    <property type="molecule type" value="Genomic_DNA"/>
</dbReference>
<dbReference type="RefSeq" id="WP_104371990.1">
    <property type="nucleotide sequence ID" value="NZ_BFAV01000104.1"/>
</dbReference>
<dbReference type="OrthoDB" id="361893at2"/>
<keyword evidence="2" id="KW-1185">Reference proteome</keyword>